<sequence>MFLDGYWELIKSGTWATIKLALLSVLLSFVLGLLGASAKLFGGALLRGIATIYTTIIRAVPDLVLMLLLFFSIQMGLNQITDALGWKVIQIDPFWAGVIVIGMIYGAYFTETFRGAFLSVPKGQIEAGMAYGMSPRQVFSRILFPQMMRYAIPGIGNNWLVVLKATALVSIIGLSDLVKASQDAGRATGNMFKYILIAGLIYLVLTSLSNIVLWYLERRYSAGAAKFEVD</sequence>
<evidence type="ECO:0000313" key="11">
    <source>
        <dbReference type="EMBL" id="KGF31675.1"/>
    </source>
</evidence>
<dbReference type="RefSeq" id="WP_018025358.1">
    <property type="nucleotide sequence ID" value="NZ_JRNI01000011.1"/>
</dbReference>
<gene>
    <name evidence="11" type="ORF">HMPREF2130_02745</name>
</gene>
<evidence type="ECO:0000256" key="1">
    <source>
        <dbReference type="ARBA" id="ARBA00004429"/>
    </source>
</evidence>
<evidence type="ECO:0000256" key="2">
    <source>
        <dbReference type="ARBA" id="ARBA00010072"/>
    </source>
</evidence>
<dbReference type="EMBL" id="JRNI01000011">
    <property type="protein sequence ID" value="KGF31675.1"/>
    <property type="molecule type" value="Genomic_DNA"/>
</dbReference>
<dbReference type="SUPFAM" id="SSF161098">
    <property type="entry name" value="MetI-like"/>
    <property type="match status" value="1"/>
</dbReference>
<evidence type="ECO:0000256" key="4">
    <source>
        <dbReference type="ARBA" id="ARBA00022475"/>
    </source>
</evidence>
<keyword evidence="5" id="KW-0997">Cell inner membrane</keyword>
<dbReference type="Pfam" id="PF00528">
    <property type="entry name" value="BPD_transp_1"/>
    <property type="match status" value="1"/>
</dbReference>
<feature type="transmembrane region" description="Helical" evidence="9">
    <location>
        <begin position="194"/>
        <end position="216"/>
    </location>
</feature>
<dbReference type="InterPro" id="IPR010065">
    <property type="entry name" value="AA_ABC_transptr_permease_3TM"/>
</dbReference>
<proteinExistence type="inferred from homology"/>
<feature type="transmembrane region" description="Helical" evidence="9">
    <location>
        <begin position="93"/>
        <end position="110"/>
    </location>
</feature>
<evidence type="ECO:0000256" key="6">
    <source>
        <dbReference type="ARBA" id="ARBA00022692"/>
    </source>
</evidence>
<dbReference type="InterPro" id="IPR051613">
    <property type="entry name" value="ABC_transp_permease_HisMQ"/>
</dbReference>
<name>A0A095ZA65_9BURK</name>
<keyword evidence="12" id="KW-1185">Reference proteome</keyword>
<evidence type="ECO:0000256" key="3">
    <source>
        <dbReference type="ARBA" id="ARBA00022448"/>
    </source>
</evidence>
<evidence type="ECO:0000259" key="10">
    <source>
        <dbReference type="PROSITE" id="PS50928"/>
    </source>
</evidence>
<dbReference type="GO" id="GO:0043190">
    <property type="term" value="C:ATP-binding cassette (ABC) transporter complex"/>
    <property type="evidence" value="ECO:0007669"/>
    <property type="project" value="InterPro"/>
</dbReference>
<evidence type="ECO:0000256" key="7">
    <source>
        <dbReference type="ARBA" id="ARBA00022989"/>
    </source>
</evidence>
<dbReference type="eggNOG" id="COG4215">
    <property type="taxonomic scope" value="Bacteria"/>
</dbReference>
<keyword evidence="7 9" id="KW-1133">Transmembrane helix</keyword>
<keyword evidence="4" id="KW-1003">Cell membrane</keyword>
<dbReference type="InterPro" id="IPR000515">
    <property type="entry name" value="MetI-like"/>
</dbReference>
<dbReference type="PANTHER" id="PTHR30133:SF1">
    <property type="entry name" value="HISTIDINE TRANSPORT SYSTEM PERMEASE PROTEIN HISQ"/>
    <property type="match status" value="1"/>
</dbReference>
<dbReference type="NCBIfam" id="TIGR01726">
    <property type="entry name" value="HEQRo_perm_3TM"/>
    <property type="match status" value="1"/>
</dbReference>
<evidence type="ECO:0000313" key="12">
    <source>
        <dbReference type="Proteomes" id="UP000029629"/>
    </source>
</evidence>
<dbReference type="OrthoDB" id="7026155at2"/>
<dbReference type="AlphaFoldDB" id="A0A095ZA65"/>
<organism evidence="11 12">
    <name type="scientific">Oligella urethralis DNF00040</name>
    <dbReference type="NCBI Taxonomy" id="1401065"/>
    <lineage>
        <taxon>Bacteria</taxon>
        <taxon>Pseudomonadati</taxon>
        <taxon>Pseudomonadota</taxon>
        <taxon>Betaproteobacteria</taxon>
        <taxon>Burkholderiales</taxon>
        <taxon>Alcaligenaceae</taxon>
        <taxon>Oligella</taxon>
    </lineage>
</organism>
<comment type="caution">
    <text evidence="11">The sequence shown here is derived from an EMBL/GenBank/DDBJ whole genome shotgun (WGS) entry which is preliminary data.</text>
</comment>
<protein>
    <submittedName>
        <fullName evidence="11">Histidine ABC transporter permease</fullName>
    </submittedName>
</protein>
<feature type="domain" description="ABC transmembrane type-1" evidence="10">
    <location>
        <begin position="14"/>
        <end position="213"/>
    </location>
</feature>
<accession>A0A095ZA65</accession>
<keyword evidence="6 9" id="KW-0812">Transmembrane</keyword>
<comment type="similarity">
    <text evidence="2">Belongs to the binding-protein-dependent transport system permease family. HisMQ subfamily.</text>
</comment>
<feature type="transmembrane region" description="Helical" evidence="9">
    <location>
        <begin position="20"/>
        <end position="38"/>
    </location>
</feature>
<dbReference type="PANTHER" id="PTHR30133">
    <property type="entry name" value="CATIONIC AMINO ACID TRANSPORTER, MEMBRANE COMPONENT"/>
    <property type="match status" value="1"/>
</dbReference>
<dbReference type="Gene3D" id="1.10.3720.10">
    <property type="entry name" value="MetI-like"/>
    <property type="match status" value="1"/>
</dbReference>
<evidence type="ECO:0000256" key="9">
    <source>
        <dbReference type="RuleBase" id="RU363032"/>
    </source>
</evidence>
<reference evidence="11" key="1">
    <citation type="submission" date="2014-07" db="EMBL/GenBank/DDBJ databases">
        <authorList>
            <person name="McCorrison J."/>
            <person name="Sanka R."/>
            <person name="Torralba M."/>
            <person name="Gillis M."/>
            <person name="Haft D.H."/>
            <person name="Methe B."/>
            <person name="Sutton G."/>
            <person name="Nelson K.E."/>
        </authorList>
    </citation>
    <scope>NUCLEOTIDE SEQUENCE [LARGE SCALE GENOMIC DNA]</scope>
    <source>
        <strain evidence="11">DNF00040</strain>
    </source>
</reference>
<evidence type="ECO:0000256" key="8">
    <source>
        <dbReference type="ARBA" id="ARBA00023136"/>
    </source>
</evidence>
<dbReference type="GO" id="GO:0022857">
    <property type="term" value="F:transmembrane transporter activity"/>
    <property type="evidence" value="ECO:0007669"/>
    <property type="project" value="InterPro"/>
</dbReference>
<dbReference type="PROSITE" id="PS50928">
    <property type="entry name" value="ABC_TM1"/>
    <property type="match status" value="1"/>
</dbReference>
<keyword evidence="3 9" id="KW-0813">Transport</keyword>
<feature type="transmembrane region" description="Helical" evidence="9">
    <location>
        <begin position="50"/>
        <end position="73"/>
    </location>
</feature>
<dbReference type="CDD" id="cd06261">
    <property type="entry name" value="TM_PBP2"/>
    <property type="match status" value="1"/>
</dbReference>
<feature type="transmembrane region" description="Helical" evidence="9">
    <location>
        <begin position="150"/>
        <end position="174"/>
    </location>
</feature>
<dbReference type="GeneID" id="93426805"/>
<comment type="subcellular location">
    <subcellularLocation>
        <location evidence="1">Cell inner membrane</location>
        <topology evidence="1">Multi-pass membrane protein</topology>
    </subcellularLocation>
    <subcellularLocation>
        <location evidence="9">Cell membrane</location>
        <topology evidence="9">Multi-pass membrane protein</topology>
    </subcellularLocation>
</comment>
<dbReference type="Proteomes" id="UP000029629">
    <property type="component" value="Unassembled WGS sequence"/>
</dbReference>
<keyword evidence="8 9" id="KW-0472">Membrane</keyword>
<evidence type="ECO:0000256" key="5">
    <source>
        <dbReference type="ARBA" id="ARBA00022519"/>
    </source>
</evidence>
<dbReference type="InterPro" id="IPR035906">
    <property type="entry name" value="MetI-like_sf"/>
</dbReference>